<protein>
    <submittedName>
        <fullName evidence="2">Carbon storage regulator</fullName>
    </submittedName>
</protein>
<dbReference type="AlphaFoldDB" id="A0A5J6LKQ8"/>
<reference evidence="2 3" key="1">
    <citation type="submission" date="2019-09" db="EMBL/GenBank/DDBJ databases">
        <title>Nitrincola iocasae sp. nov., a bacterium isolated from the sediment collected at a cold seep field in South China Sea.</title>
        <authorList>
            <person name="Zhang H."/>
            <person name="Wang H."/>
            <person name="Li C."/>
        </authorList>
    </citation>
    <scope>NUCLEOTIDE SEQUENCE [LARGE SCALE GENOMIC DNA]</scope>
    <source>
        <strain evidence="2 3">KXZD1103</strain>
    </source>
</reference>
<dbReference type="GO" id="GO:0003723">
    <property type="term" value="F:RNA binding"/>
    <property type="evidence" value="ECO:0007669"/>
    <property type="project" value="InterPro"/>
</dbReference>
<dbReference type="Gene3D" id="2.60.40.4380">
    <property type="entry name" value="Translational regulator CsrA"/>
    <property type="match status" value="1"/>
</dbReference>
<dbReference type="Proteomes" id="UP000325606">
    <property type="component" value="Chromosome"/>
</dbReference>
<sequence>MKLGDDICLTVTCINGGQLRFGITAPKEINIVRSELIDKEQPPPNLNAVSEVNSDKACFTTAFW</sequence>
<dbReference type="KEGG" id="nik:F5I99_05695"/>
<keyword evidence="1" id="KW-0010">Activator</keyword>
<dbReference type="GO" id="GO:0006109">
    <property type="term" value="P:regulation of carbohydrate metabolic process"/>
    <property type="evidence" value="ECO:0007669"/>
    <property type="project" value="InterPro"/>
</dbReference>
<dbReference type="Pfam" id="PF02599">
    <property type="entry name" value="CsrA"/>
    <property type="match status" value="1"/>
</dbReference>
<evidence type="ECO:0000256" key="1">
    <source>
        <dbReference type="ARBA" id="ARBA00023159"/>
    </source>
</evidence>
<proteinExistence type="predicted"/>
<gene>
    <name evidence="2" type="ORF">F5I99_05695</name>
</gene>
<accession>A0A5J6LKQ8</accession>
<dbReference type="RefSeq" id="WP_151058994.1">
    <property type="nucleotide sequence ID" value="NZ_CP044222.1"/>
</dbReference>
<dbReference type="EMBL" id="CP044222">
    <property type="protein sequence ID" value="QEW08511.1"/>
    <property type="molecule type" value="Genomic_DNA"/>
</dbReference>
<dbReference type="SUPFAM" id="SSF117130">
    <property type="entry name" value="CsrA-like"/>
    <property type="match status" value="1"/>
</dbReference>
<evidence type="ECO:0000313" key="2">
    <source>
        <dbReference type="EMBL" id="QEW08511.1"/>
    </source>
</evidence>
<organism evidence="2 3">
    <name type="scientific">Nitrincola iocasae</name>
    <dbReference type="NCBI Taxonomy" id="2614693"/>
    <lineage>
        <taxon>Bacteria</taxon>
        <taxon>Pseudomonadati</taxon>
        <taxon>Pseudomonadota</taxon>
        <taxon>Gammaproteobacteria</taxon>
        <taxon>Oceanospirillales</taxon>
        <taxon>Oceanospirillaceae</taxon>
        <taxon>Nitrincola</taxon>
    </lineage>
</organism>
<keyword evidence="3" id="KW-1185">Reference proteome</keyword>
<name>A0A5J6LKQ8_9GAMM</name>
<dbReference type="InterPro" id="IPR036107">
    <property type="entry name" value="CsrA_sf"/>
</dbReference>
<evidence type="ECO:0000313" key="3">
    <source>
        <dbReference type="Proteomes" id="UP000325606"/>
    </source>
</evidence>
<dbReference type="InterPro" id="IPR003751">
    <property type="entry name" value="CsrA"/>
</dbReference>
<dbReference type="GO" id="GO:0006402">
    <property type="term" value="P:mRNA catabolic process"/>
    <property type="evidence" value="ECO:0007669"/>
    <property type="project" value="InterPro"/>
</dbReference>